<dbReference type="AlphaFoldDB" id="A0A5S3PRR4"/>
<feature type="binding site" evidence="2">
    <location>
        <position position="59"/>
    </location>
    <ligand>
        <name>Fe cation</name>
        <dbReference type="ChEBI" id="CHEBI:24875"/>
    </ligand>
</feature>
<feature type="domain" description="Pirin C-terminal" evidence="5">
    <location>
        <begin position="179"/>
        <end position="276"/>
    </location>
</feature>
<dbReference type="Pfam" id="PF05726">
    <property type="entry name" value="Pirin_C"/>
    <property type="match status" value="1"/>
</dbReference>
<dbReference type="InterPro" id="IPR003829">
    <property type="entry name" value="Pirin_N_dom"/>
</dbReference>
<comment type="cofactor">
    <cofactor evidence="2">
        <name>Fe cation</name>
        <dbReference type="ChEBI" id="CHEBI:24875"/>
    </cofactor>
    <text evidence="2">Binds 1 Fe cation per subunit.</text>
</comment>
<dbReference type="OrthoDB" id="321327at2"/>
<feature type="domain" description="Pirin N-terminal" evidence="4">
    <location>
        <begin position="27"/>
        <end position="124"/>
    </location>
</feature>
<keyword evidence="2" id="KW-0408">Iron</keyword>
<keyword evidence="7" id="KW-1185">Reference proteome</keyword>
<organism evidence="6 7">
    <name type="scientific">Maribacter algarum</name>
    <name type="common">ex Zhang et al. 2020</name>
    <dbReference type="NCBI Taxonomy" id="2578118"/>
    <lineage>
        <taxon>Bacteria</taxon>
        <taxon>Pseudomonadati</taxon>
        <taxon>Bacteroidota</taxon>
        <taxon>Flavobacteriia</taxon>
        <taxon>Flavobacteriales</taxon>
        <taxon>Flavobacteriaceae</taxon>
        <taxon>Maribacter</taxon>
    </lineage>
</organism>
<accession>A0A5S3PRR4</accession>
<evidence type="ECO:0000313" key="6">
    <source>
        <dbReference type="EMBL" id="TMM57351.1"/>
    </source>
</evidence>
<evidence type="ECO:0000259" key="4">
    <source>
        <dbReference type="Pfam" id="PF02678"/>
    </source>
</evidence>
<dbReference type="InterPro" id="IPR011051">
    <property type="entry name" value="RmlC_Cupin_sf"/>
</dbReference>
<dbReference type="InterPro" id="IPR012093">
    <property type="entry name" value="Pirin"/>
</dbReference>
<comment type="caution">
    <text evidence="6">The sequence shown here is derived from an EMBL/GenBank/DDBJ whole genome shotgun (WGS) entry which is preliminary data.</text>
</comment>
<dbReference type="InterPro" id="IPR008778">
    <property type="entry name" value="Pirin_C_dom"/>
</dbReference>
<evidence type="ECO:0000259" key="5">
    <source>
        <dbReference type="Pfam" id="PF05726"/>
    </source>
</evidence>
<feature type="binding site" evidence="2">
    <location>
        <position position="103"/>
    </location>
    <ligand>
        <name>Fe cation</name>
        <dbReference type="ChEBI" id="CHEBI:24875"/>
    </ligand>
</feature>
<protein>
    <submittedName>
        <fullName evidence="6">Pirin family protein</fullName>
    </submittedName>
</protein>
<feature type="binding site" evidence="2">
    <location>
        <position position="57"/>
    </location>
    <ligand>
        <name>Fe cation</name>
        <dbReference type="ChEBI" id="CHEBI:24875"/>
    </ligand>
</feature>
<dbReference type="InterPro" id="IPR014710">
    <property type="entry name" value="RmlC-like_jellyroll"/>
</dbReference>
<evidence type="ECO:0000256" key="1">
    <source>
        <dbReference type="ARBA" id="ARBA00008416"/>
    </source>
</evidence>
<dbReference type="EMBL" id="VATY01000002">
    <property type="protein sequence ID" value="TMM57351.1"/>
    <property type="molecule type" value="Genomic_DNA"/>
</dbReference>
<dbReference type="GO" id="GO:0046872">
    <property type="term" value="F:metal ion binding"/>
    <property type="evidence" value="ECO:0007669"/>
    <property type="project" value="UniProtKB-KW"/>
</dbReference>
<dbReference type="PIRSF" id="PIRSF006232">
    <property type="entry name" value="Pirin"/>
    <property type="match status" value="1"/>
</dbReference>
<dbReference type="RefSeq" id="WP_138658334.1">
    <property type="nucleotide sequence ID" value="NZ_VATY01000002.1"/>
</dbReference>
<gene>
    <name evidence="6" type="ORF">FEE95_12770</name>
</gene>
<evidence type="ECO:0000256" key="2">
    <source>
        <dbReference type="PIRSR" id="PIRSR006232-1"/>
    </source>
</evidence>
<feature type="binding site" evidence="2">
    <location>
        <position position="101"/>
    </location>
    <ligand>
        <name>Fe cation</name>
        <dbReference type="ChEBI" id="CHEBI:24875"/>
    </ligand>
</feature>
<dbReference type="SUPFAM" id="SSF51182">
    <property type="entry name" value="RmlC-like cupins"/>
    <property type="match status" value="1"/>
</dbReference>
<dbReference type="PANTHER" id="PTHR13903:SF8">
    <property type="entry name" value="PIRIN"/>
    <property type="match status" value="1"/>
</dbReference>
<comment type="similarity">
    <text evidence="1 3">Belongs to the pirin family.</text>
</comment>
<evidence type="ECO:0000256" key="3">
    <source>
        <dbReference type="RuleBase" id="RU003457"/>
    </source>
</evidence>
<proteinExistence type="inferred from homology"/>
<dbReference type="Gene3D" id="2.60.120.10">
    <property type="entry name" value="Jelly Rolls"/>
    <property type="match status" value="2"/>
</dbReference>
<reference evidence="6 7" key="1">
    <citation type="submission" date="2019-05" db="EMBL/GenBank/DDBJ databases">
        <authorList>
            <person name="Zhang J.-Y."/>
            <person name="Feg X."/>
            <person name="Du Z.-J."/>
        </authorList>
    </citation>
    <scope>NUCLEOTIDE SEQUENCE [LARGE SCALE GENOMIC DNA]</scope>
    <source>
        <strain evidence="6 7">RZ26</strain>
    </source>
</reference>
<dbReference type="Proteomes" id="UP000310314">
    <property type="component" value="Unassembled WGS sequence"/>
</dbReference>
<sequence>MSNIGLIIEERSRDIGDFLVGRLIPFRKKRMIGPFIFIDHMGPTTLGPKNYMDVDQHPHIGLSTLTYMLEGELMHEDGIGTKQRIQPGSVNWMVAGKGVSHTERTPRDLRNGKQFTAHGYQIWVALPKDLEEIEPEFHHISAEELPRWKDGSTEFTLVAGEGYNRKSPVPVHSPLFMVEIKTTEEYQLNTKDNLKGEIGICIVEGGIEACGEAIGKGNILVSKVEDTCQTILKPNTHLLLFGGVPFPEKRHIYWNFVSSDQEKIEKAKSAWEAKTFPMMDDDDTYVPLPGQKLS</sequence>
<evidence type="ECO:0000313" key="7">
    <source>
        <dbReference type="Proteomes" id="UP000310314"/>
    </source>
</evidence>
<dbReference type="CDD" id="cd02909">
    <property type="entry name" value="cupin_pirin_N"/>
    <property type="match status" value="1"/>
</dbReference>
<name>A0A5S3PRR4_9FLAO</name>
<dbReference type="Pfam" id="PF02678">
    <property type="entry name" value="Pirin"/>
    <property type="match status" value="1"/>
</dbReference>
<keyword evidence="2" id="KW-0479">Metal-binding</keyword>
<dbReference type="PANTHER" id="PTHR13903">
    <property type="entry name" value="PIRIN-RELATED"/>
    <property type="match status" value="1"/>
</dbReference>